<keyword evidence="6" id="KW-1185">Reference proteome</keyword>
<organism evidence="5 6">
    <name type="scientific">Phialemonium atrogriseum</name>
    <dbReference type="NCBI Taxonomy" id="1093897"/>
    <lineage>
        <taxon>Eukaryota</taxon>
        <taxon>Fungi</taxon>
        <taxon>Dikarya</taxon>
        <taxon>Ascomycota</taxon>
        <taxon>Pezizomycotina</taxon>
        <taxon>Sordariomycetes</taxon>
        <taxon>Sordariomycetidae</taxon>
        <taxon>Cephalothecales</taxon>
        <taxon>Cephalothecaceae</taxon>
        <taxon>Phialemonium</taxon>
    </lineage>
</organism>
<evidence type="ECO:0000256" key="2">
    <source>
        <dbReference type="ARBA" id="ARBA00023043"/>
    </source>
</evidence>
<feature type="repeat" description="ANK" evidence="3">
    <location>
        <begin position="973"/>
        <end position="1000"/>
    </location>
</feature>
<evidence type="ECO:0000256" key="1">
    <source>
        <dbReference type="ARBA" id="ARBA00022737"/>
    </source>
</evidence>
<dbReference type="Gene3D" id="1.25.40.20">
    <property type="entry name" value="Ankyrin repeat-containing domain"/>
    <property type="match status" value="3"/>
</dbReference>
<evidence type="ECO:0000313" key="5">
    <source>
        <dbReference type="EMBL" id="KAK1762337.1"/>
    </source>
</evidence>
<accession>A0AAJ0BSQ9</accession>
<dbReference type="PANTHER" id="PTHR24198">
    <property type="entry name" value="ANKYRIN REPEAT AND PROTEIN KINASE DOMAIN-CONTAINING PROTEIN"/>
    <property type="match status" value="1"/>
</dbReference>
<dbReference type="InterPro" id="IPR002110">
    <property type="entry name" value="Ankyrin_rpt"/>
</dbReference>
<reference evidence="5" key="1">
    <citation type="submission" date="2023-06" db="EMBL/GenBank/DDBJ databases">
        <title>Genome-scale phylogeny and comparative genomics of the fungal order Sordariales.</title>
        <authorList>
            <consortium name="Lawrence Berkeley National Laboratory"/>
            <person name="Hensen N."/>
            <person name="Bonometti L."/>
            <person name="Westerberg I."/>
            <person name="Brannstrom I.O."/>
            <person name="Guillou S."/>
            <person name="Cros-Aarteil S."/>
            <person name="Calhoun S."/>
            <person name="Haridas S."/>
            <person name="Kuo A."/>
            <person name="Mondo S."/>
            <person name="Pangilinan J."/>
            <person name="Riley R."/>
            <person name="Labutti K."/>
            <person name="Andreopoulos B."/>
            <person name="Lipzen A."/>
            <person name="Chen C."/>
            <person name="Yanf M."/>
            <person name="Daum C."/>
            <person name="Ng V."/>
            <person name="Clum A."/>
            <person name="Steindorff A."/>
            <person name="Ohm R."/>
            <person name="Martin F."/>
            <person name="Silar P."/>
            <person name="Natvig D."/>
            <person name="Lalanne C."/>
            <person name="Gautier V."/>
            <person name="Ament-Velasquez S.L."/>
            <person name="Kruys A."/>
            <person name="Hutchinson M.I."/>
            <person name="Powell A.J."/>
            <person name="Barry K."/>
            <person name="Miller A.N."/>
            <person name="Grigoriev I.V."/>
            <person name="Debuchy R."/>
            <person name="Gladieux P."/>
            <person name="Thoren M.H."/>
            <person name="Johannesson H."/>
        </authorList>
    </citation>
    <scope>NUCLEOTIDE SEQUENCE</scope>
    <source>
        <strain evidence="5">8032-3</strain>
    </source>
</reference>
<dbReference type="SMART" id="SM00248">
    <property type="entry name" value="ANK"/>
    <property type="match status" value="14"/>
</dbReference>
<feature type="repeat" description="ANK" evidence="3">
    <location>
        <begin position="294"/>
        <end position="326"/>
    </location>
</feature>
<sequence length="1111" mass="121691">MESHDDDGSIWGFVGTNREQSENGESDDGSMVMVARSSSPWPVDFRAIRNPIPPPVRLEWPPTLPWFQAQALYSRVRGTDHLQSPTAWRWLIDGAKLFPTPETSKTLMTAVGSRAVANMLTETGGIKLAAAELAKSMPESFEGEHMSRLEALIGDDPLEAKHAALRLLAYQVSNNLVQDDEDDPDDDKNERIVKMFRDVGLPSDLWVKTFSQNDQSTRAFAENLFEAAVNCRARDVMEALLESGVNPNQVVRSVMTGRLARPIQIAADSRVHDAEMAALLLRHGAGVDLTTEEEEKPAMHIAAGSATLDVVKVLAENGADIYGRCSPDFLEPVSTHTPLVCAANSAAYQERWYQEGRRSPQEANLPEERPSYQIFRYLLDLHRKAKFPSRNRSIYRDALVMAAFRGRIDFINLLRTVSVDASERTASGVSPLEAAAARAQRTVPTSSILLKMGAAASPPRRRGRRGEQPSALHIAASNDDAKLVQLLVDNGALVNDHVRLESWTDTGVLSRDYYYRNPEDSKPVFLHHHTPLQMALHSRTDMFRAGHKTGTSALILLSAGADLVGGELAQAVLIGNEDVIHALLDRGADPNDKGLDGLTALQAAISAGQEEIATILLRSGAKLCGGEMYLAVNAGQRKMVEALLERGSSLKDTSLTGSTLLEAACNSGCLTFLTEIAGEGRVTLRYDSGALCAAVLKGDLALVDELLKLRPRGRRNPVLEATALGIAAYTEQEPIFNRLLRLDNGFPTHCILPMPDDFHGHKAVILYRYTVSEAYKTTGFWHKPNMIRSSPLVPALLSKNHTLIQALLSAHHRPDPLSLLVAIRHHPPPTITTLLAHGADVSRPPRHDLDTPLQFSIRLRRLATARLLLSHGADPSALPAVLVPAYDPGTDDPPLPNAWRGRSAVQAAVETGDDDDGLLEELVSGRGVDVDGPVAADTGASALQLAAMAGRMGVARRLVGGGALVDRGRAERFGRTALEGAAEMGRLDMVHFLLERGARITGWWGTWQYLRAVGFARRNGHLAVARLLEGRRRWGRVNWARFENPGLLDEVFVLDQRPPRGFRSSTSNEDEEEEFDESEDDEEAYDDSEGDEEKREDEEGGEDEDEVVVVK</sequence>
<evidence type="ECO:0000256" key="3">
    <source>
        <dbReference type="PROSITE-ProRule" id="PRU00023"/>
    </source>
</evidence>
<comment type="caution">
    <text evidence="5">The sequence shown here is derived from an EMBL/GenBank/DDBJ whole genome shotgun (WGS) entry which is preliminary data.</text>
</comment>
<protein>
    <submittedName>
        <fullName evidence="5">Ankyrin repeat-containing domain protein</fullName>
    </submittedName>
</protein>
<feature type="region of interest" description="Disordered" evidence="4">
    <location>
        <begin position="450"/>
        <end position="469"/>
    </location>
</feature>
<dbReference type="InterPro" id="IPR036770">
    <property type="entry name" value="Ankyrin_rpt-contain_sf"/>
</dbReference>
<dbReference type="SUPFAM" id="SSF48403">
    <property type="entry name" value="Ankyrin repeat"/>
    <property type="match status" value="3"/>
</dbReference>
<evidence type="ECO:0000313" key="6">
    <source>
        <dbReference type="Proteomes" id="UP001244011"/>
    </source>
</evidence>
<dbReference type="EMBL" id="MU839039">
    <property type="protein sequence ID" value="KAK1762337.1"/>
    <property type="molecule type" value="Genomic_DNA"/>
</dbReference>
<dbReference type="PANTHER" id="PTHR24198:SF165">
    <property type="entry name" value="ANKYRIN REPEAT-CONTAINING PROTEIN-RELATED"/>
    <property type="match status" value="1"/>
</dbReference>
<dbReference type="AlphaFoldDB" id="A0AAJ0BSQ9"/>
<gene>
    <name evidence="5" type="ORF">QBC33DRAFT_581842</name>
</gene>
<feature type="region of interest" description="Disordered" evidence="4">
    <location>
        <begin position="1"/>
        <end position="32"/>
    </location>
</feature>
<proteinExistence type="predicted"/>
<keyword evidence="2 3" id="KW-0040">ANK repeat</keyword>
<feature type="repeat" description="ANK" evidence="3">
    <location>
        <begin position="596"/>
        <end position="623"/>
    </location>
</feature>
<dbReference type="Pfam" id="PF00023">
    <property type="entry name" value="Ank"/>
    <property type="match status" value="1"/>
</dbReference>
<dbReference type="PROSITE" id="PS50088">
    <property type="entry name" value="ANK_REPEAT"/>
    <property type="match status" value="4"/>
</dbReference>
<feature type="region of interest" description="Disordered" evidence="4">
    <location>
        <begin position="1059"/>
        <end position="1111"/>
    </location>
</feature>
<dbReference type="Proteomes" id="UP001244011">
    <property type="component" value="Unassembled WGS sequence"/>
</dbReference>
<keyword evidence="1" id="KW-0677">Repeat</keyword>
<dbReference type="PROSITE" id="PS50297">
    <property type="entry name" value="ANK_REP_REGION"/>
    <property type="match status" value="4"/>
</dbReference>
<dbReference type="RefSeq" id="XP_060278550.1">
    <property type="nucleotide sequence ID" value="XM_060431287.1"/>
</dbReference>
<dbReference type="Pfam" id="PF12796">
    <property type="entry name" value="Ank_2"/>
    <property type="match status" value="3"/>
</dbReference>
<feature type="repeat" description="ANK" evidence="3">
    <location>
        <begin position="467"/>
        <end position="499"/>
    </location>
</feature>
<feature type="compositionally biased region" description="Acidic residues" evidence="4">
    <location>
        <begin position="1068"/>
        <end position="1111"/>
    </location>
</feature>
<dbReference type="GeneID" id="85314474"/>
<name>A0AAJ0BSQ9_9PEZI</name>
<evidence type="ECO:0000256" key="4">
    <source>
        <dbReference type="SAM" id="MobiDB-lite"/>
    </source>
</evidence>